<keyword evidence="4" id="KW-1185">Reference proteome</keyword>
<evidence type="ECO:0000313" key="2">
    <source>
        <dbReference type="EMBL" id="ESN91676.1"/>
    </source>
</evidence>
<feature type="compositionally biased region" description="Basic residues" evidence="1">
    <location>
        <begin position="18"/>
        <end position="27"/>
    </location>
</feature>
<dbReference type="InParanoid" id="T1EX81"/>
<dbReference type="AlphaFoldDB" id="T1EX81"/>
<gene>
    <name evidence="3" type="primary">20201181</name>
    <name evidence="2" type="ORF">HELRODRAFT_165733</name>
</gene>
<reference evidence="2 4" key="2">
    <citation type="journal article" date="2013" name="Nature">
        <title>Insights into bilaterian evolution from three spiralian genomes.</title>
        <authorList>
            <person name="Simakov O."/>
            <person name="Marletaz F."/>
            <person name="Cho S.J."/>
            <person name="Edsinger-Gonzales E."/>
            <person name="Havlak P."/>
            <person name="Hellsten U."/>
            <person name="Kuo D.H."/>
            <person name="Larsson T."/>
            <person name="Lv J."/>
            <person name="Arendt D."/>
            <person name="Savage R."/>
            <person name="Osoegawa K."/>
            <person name="de Jong P."/>
            <person name="Grimwood J."/>
            <person name="Chapman J.A."/>
            <person name="Shapiro H."/>
            <person name="Aerts A."/>
            <person name="Otillar R.P."/>
            <person name="Terry A.Y."/>
            <person name="Boore J.L."/>
            <person name="Grigoriev I.V."/>
            <person name="Lindberg D.R."/>
            <person name="Seaver E.C."/>
            <person name="Weisblat D.A."/>
            <person name="Putnam N.H."/>
            <person name="Rokhsar D.S."/>
        </authorList>
    </citation>
    <scope>NUCLEOTIDE SEQUENCE</scope>
</reference>
<reference evidence="3" key="3">
    <citation type="submission" date="2015-06" db="UniProtKB">
        <authorList>
            <consortium name="EnsemblMetazoa"/>
        </authorList>
    </citation>
    <scope>IDENTIFICATION</scope>
</reference>
<dbReference type="GeneID" id="20201181"/>
<dbReference type="HOGENOM" id="CLU_1751718_0_0_1"/>
<evidence type="ECO:0000313" key="3">
    <source>
        <dbReference type="EnsemblMetazoa" id="HelroP165733"/>
    </source>
</evidence>
<dbReference type="CTD" id="20201181"/>
<evidence type="ECO:0000256" key="1">
    <source>
        <dbReference type="SAM" id="MobiDB-lite"/>
    </source>
</evidence>
<dbReference type="EMBL" id="AMQM01002159">
    <property type="status" value="NOT_ANNOTATED_CDS"/>
    <property type="molecule type" value="Genomic_DNA"/>
</dbReference>
<dbReference type="Proteomes" id="UP000015101">
    <property type="component" value="Unassembled WGS sequence"/>
</dbReference>
<name>T1EX81_HELRO</name>
<sequence>MVAEQYGHRTIWSPNNKVAKHKGRRTQRSQNTKIAEHKSRMIGRVLQISSMQLLRIYLPRATQLGWYRRFNEVVGAHHPTIWKLIDSSRTGQRFNQAPIEHFIQKHRFVDRAFESCTKYKSPYILARDTHFPSDALRDEKSSIYLYQPL</sequence>
<dbReference type="KEGG" id="hro:HELRODRAFT_165733"/>
<reference evidence="4" key="1">
    <citation type="submission" date="2012-12" db="EMBL/GenBank/DDBJ databases">
        <authorList>
            <person name="Hellsten U."/>
            <person name="Grimwood J."/>
            <person name="Chapman J.A."/>
            <person name="Shapiro H."/>
            <person name="Aerts A."/>
            <person name="Otillar R.P."/>
            <person name="Terry A.Y."/>
            <person name="Boore J.L."/>
            <person name="Simakov O."/>
            <person name="Marletaz F."/>
            <person name="Cho S.-J."/>
            <person name="Edsinger-Gonzales E."/>
            <person name="Havlak P."/>
            <person name="Kuo D.-H."/>
            <person name="Larsson T."/>
            <person name="Lv J."/>
            <person name="Arendt D."/>
            <person name="Savage R."/>
            <person name="Osoegawa K."/>
            <person name="de Jong P."/>
            <person name="Lindberg D.R."/>
            <person name="Seaver E.C."/>
            <person name="Weisblat D.A."/>
            <person name="Putnam N.H."/>
            <person name="Grigoriev I.V."/>
            <person name="Rokhsar D.S."/>
        </authorList>
    </citation>
    <scope>NUCLEOTIDE SEQUENCE</scope>
</reference>
<dbReference type="RefSeq" id="XP_009030497.1">
    <property type="nucleotide sequence ID" value="XM_009032249.1"/>
</dbReference>
<evidence type="ECO:0000313" key="4">
    <source>
        <dbReference type="Proteomes" id="UP000015101"/>
    </source>
</evidence>
<dbReference type="EnsemblMetazoa" id="HelroT165733">
    <property type="protein sequence ID" value="HelroP165733"/>
    <property type="gene ID" value="HelroG165733"/>
</dbReference>
<feature type="region of interest" description="Disordered" evidence="1">
    <location>
        <begin position="1"/>
        <end position="32"/>
    </location>
</feature>
<protein>
    <submittedName>
        <fullName evidence="2 3">Uncharacterized protein</fullName>
    </submittedName>
</protein>
<proteinExistence type="predicted"/>
<dbReference type="EMBL" id="KB097700">
    <property type="protein sequence ID" value="ESN91676.1"/>
    <property type="molecule type" value="Genomic_DNA"/>
</dbReference>
<accession>T1EX81</accession>
<organism evidence="3 4">
    <name type="scientific">Helobdella robusta</name>
    <name type="common">Californian leech</name>
    <dbReference type="NCBI Taxonomy" id="6412"/>
    <lineage>
        <taxon>Eukaryota</taxon>
        <taxon>Metazoa</taxon>
        <taxon>Spiralia</taxon>
        <taxon>Lophotrochozoa</taxon>
        <taxon>Annelida</taxon>
        <taxon>Clitellata</taxon>
        <taxon>Hirudinea</taxon>
        <taxon>Rhynchobdellida</taxon>
        <taxon>Glossiphoniidae</taxon>
        <taxon>Helobdella</taxon>
    </lineage>
</organism>